<gene>
    <name evidence="3" type="primary">LOC106181452</name>
</gene>
<dbReference type="OrthoDB" id="5983572at2759"/>
<evidence type="ECO:0000313" key="3">
    <source>
        <dbReference type="RefSeq" id="XP_013421284.1"/>
    </source>
</evidence>
<dbReference type="KEGG" id="lak:106181452"/>
<dbReference type="Proteomes" id="UP000085678">
    <property type="component" value="Unplaced"/>
</dbReference>
<dbReference type="RefSeq" id="XP_013421284.1">
    <property type="nucleotide sequence ID" value="XM_013565830.1"/>
</dbReference>
<accession>A0A1S3KFP8</accession>
<feature type="signal peptide" evidence="1">
    <location>
        <begin position="1"/>
        <end position="19"/>
    </location>
</feature>
<proteinExistence type="predicted"/>
<evidence type="ECO:0000313" key="2">
    <source>
        <dbReference type="Proteomes" id="UP000085678"/>
    </source>
</evidence>
<protein>
    <submittedName>
        <fullName evidence="3">Uncharacterized protein LOC106181452</fullName>
    </submittedName>
</protein>
<feature type="chain" id="PRO_5010164571" evidence="1">
    <location>
        <begin position="20"/>
        <end position="109"/>
    </location>
</feature>
<dbReference type="AlphaFoldDB" id="A0A1S3KFP8"/>
<keyword evidence="2" id="KW-1185">Reference proteome</keyword>
<keyword evidence="1" id="KW-0732">Signal</keyword>
<sequence>MKLLWPLFCLSISWSVCRGQTPDTSVCDPNANTGPPSPPIPDLPDSWHVRVECNFVDKNRTVEVEEYYDNTGNRGKITEYEIGIGVEAIYSYATNELILVVPQTEVGNS</sequence>
<dbReference type="PANTHER" id="PTHR36902">
    <property type="entry name" value="ENRICHED IN SURFACE-LABELED PROTEOME PROTEIN 9"/>
    <property type="match status" value="1"/>
</dbReference>
<reference evidence="3" key="1">
    <citation type="submission" date="2025-08" db="UniProtKB">
        <authorList>
            <consortium name="RefSeq"/>
        </authorList>
    </citation>
    <scope>IDENTIFICATION</scope>
    <source>
        <tissue evidence="3">Gonads</tissue>
    </source>
</reference>
<feature type="non-terminal residue" evidence="3">
    <location>
        <position position="109"/>
    </location>
</feature>
<organism evidence="2 3">
    <name type="scientific">Lingula anatina</name>
    <name type="common">Brachiopod</name>
    <name type="synonym">Lingula unguis</name>
    <dbReference type="NCBI Taxonomy" id="7574"/>
    <lineage>
        <taxon>Eukaryota</taxon>
        <taxon>Metazoa</taxon>
        <taxon>Spiralia</taxon>
        <taxon>Lophotrochozoa</taxon>
        <taxon>Brachiopoda</taxon>
        <taxon>Linguliformea</taxon>
        <taxon>Lingulata</taxon>
        <taxon>Lingulida</taxon>
        <taxon>Linguloidea</taxon>
        <taxon>Lingulidae</taxon>
        <taxon>Lingula</taxon>
    </lineage>
</organism>
<dbReference type="PANTHER" id="PTHR36902:SF1">
    <property type="entry name" value="ENRICHED IN SURFACE-LABELED PROTEOME PROTEIN 9"/>
    <property type="match status" value="1"/>
</dbReference>
<dbReference type="STRING" id="7574.A0A1S3KFP8"/>
<dbReference type="GeneID" id="106181452"/>
<dbReference type="InParanoid" id="A0A1S3KFP8"/>
<name>A0A1S3KFP8_LINAN</name>
<evidence type="ECO:0000256" key="1">
    <source>
        <dbReference type="SAM" id="SignalP"/>
    </source>
</evidence>